<feature type="transmembrane region" description="Helical" evidence="1">
    <location>
        <begin position="41"/>
        <end position="60"/>
    </location>
</feature>
<dbReference type="Proteomes" id="UP000221751">
    <property type="component" value="Segment"/>
</dbReference>
<sequence length="68" mass="6836">MKFGLAGKFTKAQREWVYGIVATGVPVLALFSTQIAGNASLITGLAAALLGVAGGTLAFANTTPDAPK</sequence>
<keyword evidence="1" id="KW-1133">Transmembrane helix</keyword>
<keyword evidence="3" id="KW-1185">Reference proteome</keyword>
<keyword evidence="1" id="KW-0472">Membrane</keyword>
<dbReference type="KEGG" id="vg:80018762"/>
<gene>
    <name evidence="2" type="primary">63</name>
    <name evidence="2" type="ORF">SEA_CHEWYVIII_63</name>
</gene>
<evidence type="ECO:0000313" key="2">
    <source>
        <dbReference type="EMBL" id="AON97485.1"/>
    </source>
</evidence>
<dbReference type="RefSeq" id="YP_010754180.1">
    <property type="nucleotide sequence ID" value="NC_073456.1"/>
</dbReference>
<name>A0A1C9EIB0_9CAUD</name>
<feature type="transmembrane region" description="Helical" evidence="1">
    <location>
        <begin position="16"/>
        <end position="35"/>
    </location>
</feature>
<proteinExistence type="predicted"/>
<organism evidence="2 3">
    <name type="scientific">Rhodococcus phage ChewyVIII</name>
    <dbReference type="NCBI Taxonomy" id="1887657"/>
    <lineage>
        <taxon>Viruses</taxon>
        <taxon>Duplodnaviria</taxon>
        <taxon>Heunggongvirae</taxon>
        <taxon>Uroviricota</taxon>
        <taxon>Caudoviricetes</taxon>
        <taxon>Chewyvirus</taxon>
        <taxon>Chewyvirus chewyVIII</taxon>
    </lineage>
</organism>
<accession>A0A1C9EIB0</accession>
<evidence type="ECO:0000256" key="1">
    <source>
        <dbReference type="SAM" id="Phobius"/>
    </source>
</evidence>
<evidence type="ECO:0000313" key="3">
    <source>
        <dbReference type="Proteomes" id="UP000221751"/>
    </source>
</evidence>
<dbReference type="EMBL" id="KX557288">
    <property type="protein sequence ID" value="AON97485.1"/>
    <property type="molecule type" value="Genomic_DNA"/>
</dbReference>
<dbReference type="GeneID" id="80018762"/>
<reference evidence="3" key="1">
    <citation type="submission" date="2016-07" db="EMBL/GenBank/DDBJ databases">
        <authorList>
            <person name="Florea S."/>
            <person name="Webb J.S."/>
            <person name="Jaromczyk J."/>
            <person name="Schardl C.L."/>
        </authorList>
    </citation>
    <scope>NUCLEOTIDE SEQUENCE [LARGE SCALE GENOMIC DNA]</scope>
</reference>
<protein>
    <submittedName>
        <fullName evidence="2">Holin</fullName>
    </submittedName>
</protein>
<keyword evidence="1" id="KW-0812">Transmembrane</keyword>